<dbReference type="HAMAP" id="MF_00173">
    <property type="entry name" value="Arg_repressor"/>
    <property type="match status" value="1"/>
</dbReference>
<dbReference type="Pfam" id="PF02863">
    <property type="entry name" value="Arg_repressor_C"/>
    <property type="match status" value="1"/>
</dbReference>
<comment type="pathway">
    <text evidence="7">Amino-acid biosynthesis; L-arginine biosynthesis [regulation].</text>
</comment>
<evidence type="ECO:0000256" key="5">
    <source>
        <dbReference type="ARBA" id="ARBA00023125"/>
    </source>
</evidence>
<dbReference type="InterPro" id="IPR036388">
    <property type="entry name" value="WH-like_DNA-bd_sf"/>
</dbReference>
<dbReference type="PANTHER" id="PTHR34471:SF1">
    <property type="entry name" value="ARGININE REPRESSOR"/>
    <property type="match status" value="1"/>
</dbReference>
<evidence type="ECO:0000256" key="2">
    <source>
        <dbReference type="ARBA" id="ARBA00008316"/>
    </source>
</evidence>
<evidence type="ECO:0000256" key="4">
    <source>
        <dbReference type="ARBA" id="ARBA00023015"/>
    </source>
</evidence>
<keyword evidence="7" id="KW-0028">Amino-acid biosynthesis</keyword>
<gene>
    <name evidence="7 11" type="primary">argR</name>
    <name evidence="11" type="ORF">JJN12_01665</name>
</gene>
<evidence type="ECO:0000256" key="1">
    <source>
        <dbReference type="ARBA" id="ARBA00004496"/>
    </source>
</evidence>
<evidence type="ECO:0000256" key="8">
    <source>
        <dbReference type="NCBIfam" id="TIGR01529"/>
    </source>
</evidence>
<dbReference type="RefSeq" id="WP_208428062.1">
    <property type="nucleotide sequence ID" value="NZ_JAEPRJ010000001.1"/>
</dbReference>
<name>A0ABS1IX76_9FIRM</name>
<evidence type="ECO:0000256" key="6">
    <source>
        <dbReference type="ARBA" id="ARBA00023163"/>
    </source>
</evidence>
<dbReference type="Gene3D" id="1.10.10.10">
    <property type="entry name" value="Winged helix-like DNA-binding domain superfamily/Winged helix DNA-binding domain"/>
    <property type="match status" value="1"/>
</dbReference>
<keyword evidence="5 7" id="KW-0238">DNA-binding</keyword>
<comment type="similarity">
    <text evidence="2 7">Belongs to the ArgR family.</text>
</comment>
<keyword evidence="3 7" id="KW-0963">Cytoplasm</keyword>
<keyword evidence="6 7" id="KW-0804">Transcription</keyword>
<dbReference type="EMBL" id="JAEPRJ010000001">
    <property type="protein sequence ID" value="MBK5896495.1"/>
    <property type="molecule type" value="Genomic_DNA"/>
</dbReference>
<dbReference type="InterPro" id="IPR001669">
    <property type="entry name" value="Arg_repress"/>
</dbReference>
<organism evidence="11 12">
    <name type="scientific">Catonella massiliensis</name>
    <dbReference type="NCBI Taxonomy" id="2799636"/>
    <lineage>
        <taxon>Bacteria</taxon>
        <taxon>Bacillati</taxon>
        <taxon>Bacillota</taxon>
        <taxon>Clostridia</taxon>
        <taxon>Lachnospirales</taxon>
        <taxon>Lachnospiraceae</taxon>
        <taxon>Catonella</taxon>
    </lineage>
</organism>
<proteinExistence type="inferred from homology"/>
<feature type="domain" description="Arginine repressor C-terminal" evidence="10">
    <location>
        <begin position="77"/>
        <end position="144"/>
    </location>
</feature>
<keyword evidence="12" id="KW-1185">Reference proteome</keyword>
<evidence type="ECO:0000256" key="7">
    <source>
        <dbReference type="HAMAP-Rule" id="MF_00173"/>
    </source>
</evidence>
<evidence type="ECO:0000313" key="12">
    <source>
        <dbReference type="Proteomes" id="UP000604730"/>
    </source>
</evidence>
<dbReference type="PRINTS" id="PR01467">
    <property type="entry name" value="ARGREPRESSOR"/>
</dbReference>
<dbReference type="InterPro" id="IPR020900">
    <property type="entry name" value="Arg_repress_DNA-bd"/>
</dbReference>
<reference evidence="11 12" key="1">
    <citation type="submission" date="2021-01" db="EMBL/GenBank/DDBJ databases">
        <title>Isolation and description of Catonella massiliensis sp. nov., a novel Catonella species, isolated from a stable periodontitis subject.</title>
        <authorList>
            <person name="Antezack A."/>
            <person name="Boxberger M."/>
            <person name="La Scola B."/>
            <person name="Monnet-Corti V."/>
        </authorList>
    </citation>
    <scope>NUCLEOTIDE SEQUENCE [LARGE SCALE GENOMIC DNA]</scope>
    <source>
        <strain evidence="11 12">Marseille-Q4567</strain>
    </source>
</reference>
<dbReference type="PANTHER" id="PTHR34471">
    <property type="entry name" value="ARGININE REPRESSOR"/>
    <property type="match status" value="1"/>
</dbReference>
<dbReference type="Gene3D" id="3.30.1360.40">
    <property type="match status" value="1"/>
</dbReference>
<keyword evidence="7" id="KW-0055">Arginine biosynthesis</keyword>
<comment type="function">
    <text evidence="7">Regulates arginine biosynthesis genes.</text>
</comment>
<dbReference type="InterPro" id="IPR036251">
    <property type="entry name" value="Arg_repress_C_sf"/>
</dbReference>
<dbReference type="InterPro" id="IPR036390">
    <property type="entry name" value="WH_DNA-bd_sf"/>
</dbReference>
<feature type="domain" description="Arginine repressor DNA-binding" evidence="9">
    <location>
        <begin position="2"/>
        <end position="66"/>
    </location>
</feature>
<comment type="subcellular location">
    <subcellularLocation>
        <location evidence="1 7">Cytoplasm</location>
    </subcellularLocation>
</comment>
<evidence type="ECO:0000313" key="11">
    <source>
        <dbReference type="EMBL" id="MBK5896495.1"/>
    </source>
</evidence>
<dbReference type="InterPro" id="IPR020899">
    <property type="entry name" value="Arg_repress_C"/>
</dbReference>
<dbReference type="Proteomes" id="UP000604730">
    <property type="component" value="Unassembled WGS sequence"/>
</dbReference>
<keyword evidence="7" id="KW-0678">Repressor</keyword>
<dbReference type="NCBIfam" id="TIGR01529">
    <property type="entry name" value="argR_whole"/>
    <property type="match status" value="1"/>
</dbReference>
<evidence type="ECO:0000259" key="9">
    <source>
        <dbReference type="Pfam" id="PF01316"/>
    </source>
</evidence>
<dbReference type="SUPFAM" id="SSF46785">
    <property type="entry name" value="Winged helix' DNA-binding domain"/>
    <property type="match status" value="1"/>
</dbReference>
<comment type="caution">
    <text evidence="11">The sequence shown here is derived from an EMBL/GenBank/DDBJ whole genome shotgun (WGS) entry which is preliminary data.</text>
</comment>
<evidence type="ECO:0000256" key="3">
    <source>
        <dbReference type="ARBA" id="ARBA00022490"/>
    </source>
</evidence>
<protein>
    <recommendedName>
        <fullName evidence="7 8">Arginine repressor</fullName>
    </recommendedName>
</protein>
<evidence type="ECO:0000259" key="10">
    <source>
        <dbReference type="Pfam" id="PF02863"/>
    </source>
</evidence>
<keyword evidence="4 7" id="KW-0805">Transcription regulation</keyword>
<dbReference type="Pfam" id="PF01316">
    <property type="entry name" value="Arg_repressor"/>
    <property type="match status" value="1"/>
</dbReference>
<sequence length="149" mass="16447">MKTKRHNAIIDFIKTREIATQEELLDLLKKSGFDVTQATISRDIRELNLTKVNVGNRQKYAVIQNDEGVSEKYVRVLRDGFVSMLSSGNLVVLRTVVGMAMAVATAIDALEINEIVGCIAGDDTIFIAVSESSTTTDVINELKKLTKED</sequence>
<accession>A0ABS1IX76</accession>
<dbReference type="SUPFAM" id="SSF55252">
    <property type="entry name" value="C-terminal domain of arginine repressor"/>
    <property type="match status" value="1"/>
</dbReference>